<name>A0AAD9G7F8_BABDI</name>
<proteinExistence type="predicted"/>
<evidence type="ECO:0000313" key="3">
    <source>
        <dbReference type="Proteomes" id="UP001195914"/>
    </source>
</evidence>
<dbReference type="EMBL" id="JAHBMH010000073">
    <property type="protein sequence ID" value="KAK1933207.1"/>
    <property type="molecule type" value="Genomic_DNA"/>
</dbReference>
<dbReference type="AlphaFoldDB" id="A0AAD9G7F8"/>
<evidence type="ECO:0000256" key="1">
    <source>
        <dbReference type="SAM" id="MobiDB-lite"/>
    </source>
</evidence>
<feature type="compositionally biased region" description="Low complexity" evidence="1">
    <location>
        <begin position="57"/>
        <end position="70"/>
    </location>
</feature>
<sequence length="119" mass="12851">MTPYGIKLPGLTNEVLDEVERKYSNATKVTDEIVKVPAVNLDVCDISSPTRGSGQRSCSHASSTASSPSSADDKTEKLIAKITATNPNMSPAFRIIADSKFCLKGNNNQSPESIHRRGW</sequence>
<organism evidence="2 3">
    <name type="scientific">Babesia divergens</name>
    <dbReference type="NCBI Taxonomy" id="32595"/>
    <lineage>
        <taxon>Eukaryota</taxon>
        <taxon>Sar</taxon>
        <taxon>Alveolata</taxon>
        <taxon>Apicomplexa</taxon>
        <taxon>Aconoidasida</taxon>
        <taxon>Piroplasmida</taxon>
        <taxon>Babesiidae</taxon>
        <taxon>Babesia</taxon>
    </lineage>
</organism>
<protein>
    <submittedName>
        <fullName evidence="2">Uncharacterized protein</fullName>
    </submittedName>
</protein>
<reference evidence="2" key="2">
    <citation type="submission" date="2021-05" db="EMBL/GenBank/DDBJ databases">
        <authorList>
            <person name="Pain A."/>
        </authorList>
    </citation>
    <scope>NUCLEOTIDE SEQUENCE</scope>
    <source>
        <strain evidence="2">1802A</strain>
    </source>
</reference>
<comment type="caution">
    <text evidence="2">The sequence shown here is derived from an EMBL/GenBank/DDBJ whole genome shotgun (WGS) entry which is preliminary data.</text>
</comment>
<dbReference type="Proteomes" id="UP001195914">
    <property type="component" value="Unassembled WGS sequence"/>
</dbReference>
<evidence type="ECO:0000313" key="2">
    <source>
        <dbReference type="EMBL" id="KAK1933207.1"/>
    </source>
</evidence>
<accession>A0AAD9G7F8</accession>
<keyword evidence="3" id="KW-1185">Reference proteome</keyword>
<gene>
    <name evidence="2" type="ORF">X943_002696</name>
</gene>
<reference evidence="2" key="1">
    <citation type="journal article" date="2014" name="Nucleic Acids Res.">
        <title>The evolutionary dynamics of variant antigen genes in Babesia reveal a history of genomic innovation underlying host-parasite interaction.</title>
        <authorList>
            <person name="Jackson A.P."/>
            <person name="Otto T.D."/>
            <person name="Darby A."/>
            <person name="Ramaprasad A."/>
            <person name="Xia D."/>
            <person name="Echaide I.E."/>
            <person name="Farber M."/>
            <person name="Gahlot S."/>
            <person name="Gamble J."/>
            <person name="Gupta D."/>
            <person name="Gupta Y."/>
            <person name="Jackson L."/>
            <person name="Malandrin L."/>
            <person name="Malas T.B."/>
            <person name="Moussa E."/>
            <person name="Nair M."/>
            <person name="Reid A.J."/>
            <person name="Sanders M."/>
            <person name="Sharma J."/>
            <person name="Tracey A."/>
            <person name="Quail M.A."/>
            <person name="Weir W."/>
            <person name="Wastling J.M."/>
            <person name="Hall N."/>
            <person name="Willadsen P."/>
            <person name="Lingelbach K."/>
            <person name="Shiels B."/>
            <person name="Tait A."/>
            <person name="Berriman M."/>
            <person name="Allred D.R."/>
            <person name="Pain A."/>
        </authorList>
    </citation>
    <scope>NUCLEOTIDE SEQUENCE</scope>
    <source>
        <strain evidence="2">1802A</strain>
    </source>
</reference>
<feature type="region of interest" description="Disordered" evidence="1">
    <location>
        <begin position="48"/>
        <end position="74"/>
    </location>
</feature>